<organism evidence="3 4">
    <name type="scientific">Pseudoramibacter porci</name>
    <dbReference type="NCBI Taxonomy" id="2606631"/>
    <lineage>
        <taxon>Bacteria</taxon>
        <taxon>Bacillati</taxon>
        <taxon>Bacillota</taxon>
        <taxon>Clostridia</taxon>
        <taxon>Eubacteriales</taxon>
        <taxon>Eubacteriaceae</taxon>
        <taxon>Pseudoramibacter</taxon>
    </lineage>
</organism>
<dbReference type="PIRSF" id="PIRSF000124">
    <property type="entry name" value="UDPglc_GDPman_dh"/>
    <property type="match status" value="1"/>
</dbReference>
<dbReference type="InterPro" id="IPR036291">
    <property type="entry name" value="NAD(P)-bd_dom_sf"/>
</dbReference>
<dbReference type="RefSeq" id="WP_154576118.1">
    <property type="nucleotide sequence ID" value="NZ_VUMO01000005.1"/>
</dbReference>
<dbReference type="InterPro" id="IPR001732">
    <property type="entry name" value="UDP-Glc/GDP-Man_DH_N"/>
</dbReference>
<dbReference type="SUPFAM" id="SSF52413">
    <property type="entry name" value="UDP-glucose/GDP-mannose dehydrogenase C-terminal domain"/>
    <property type="match status" value="1"/>
</dbReference>
<dbReference type="EMBL" id="VUMO01000005">
    <property type="protein sequence ID" value="MSS19710.1"/>
    <property type="molecule type" value="Genomic_DNA"/>
</dbReference>
<reference evidence="3 4" key="1">
    <citation type="submission" date="2019-08" db="EMBL/GenBank/DDBJ databases">
        <title>In-depth cultivation of the pig gut microbiome towards novel bacterial diversity and tailored functional studies.</title>
        <authorList>
            <person name="Wylensek D."/>
            <person name="Hitch T.C.A."/>
            <person name="Clavel T."/>
        </authorList>
    </citation>
    <scope>NUCLEOTIDE SEQUENCE [LARGE SCALE GENOMIC DNA]</scope>
    <source>
        <strain evidence="3 4">RF-744-FAT-4</strain>
    </source>
</reference>
<comment type="similarity">
    <text evidence="1">Belongs to the UDP-glucose/GDP-mannose dehydrogenase family.</text>
</comment>
<dbReference type="Pfam" id="PF03721">
    <property type="entry name" value="UDPG_MGDP_dh_N"/>
    <property type="match status" value="1"/>
</dbReference>
<dbReference type="Pfam" id="PF03720">
    <property type="entry name" value="UDPG_MGDP_dh_C"/>
    <property type="match status" value="1"/>
</dbReference>
<dbReference type="InterPro" id="IPR017476">
    <property type="entry name" value="UDP-Glc/GDP-Man"/>
</dbReference>
<keyword evidence="4" id="KW-1185">Reference proteome</keyword>
<evidence type="ECO:0000259" key="2">
    <source>
        <dbReference type="SMART" id="SM00984"/>
    </source>
</evidence>
<comment type="caution">
    <text evidence="3">The sequence shown here is derived from an EMBL/GenBank/DDBJ whole genome shotgun (WGS) entry which is preliminary data.</text>
</comment>
<dbReference type="PANTHER" id="PTHR43750:SF1">
    <property type="entry name" value="GDP-MANNOSE 6-DEHYDROGENASE"/>
    <property type="match status" value="1"/>
</dbReference>
<dbReference type="Gene3D" id="3.40.50.720">
    <property type="entry name" value="NAD(P)-binding Rossmann-like Domain"/>
    <property type="match status" value="2"/>
</dbReference>
<dbReference type="InterPro" id="IPR028359">
    <property type="entry name" value="UDP_ManNAc/GlcNAc_DH"/>
</dbReference>
<dbReference type="GO" id="GO:0016616">
    <property type="term" value="F:oxidoreductase activity, acting on the CH-OH group of donors, NAD or NADP as acceptor"/>
    <property type="evidence" value="ECO:0007669"/>
    <property type="project" value="InterPro"/>
</dbReference>
<evidence type="ECO:0000313" key="4">
    <source>
        <dbReference type="Proteomes" id="UP000461754"/>
    </source>
</evidence>
<evidence type="ECO:0000256" key="1">
    <source>
        <dbReference type="PIRNR" id="PIRNR000124"/>
    </source>
</evidence>
<accession>A0A7X2NFR8</accession>
<dbReference type="AlphaFoldDB" id="A0A7X2NFR8"/>
<dbReference type="PIRSF" id="PIRSF500136">
    <property type="entry name" value="UDP_ManNAc_DH"/>
    <property type="match status" value="1"/>
</dbReference>
<dbReference type="Proteomes" id="UP000461754">
    <property type="component" value="Unassembled WGS sequence"/>
</dbReference>
<name>A0A7X2NFR8_9FIRM</name>
<sequence>MMNTNWNANTHTEEEHRMTVGVIGLTVTGLAWAAVQAEKGLAVLATDPDEDMAEGIQEEMSLPGVEPGLKAALEAQIKSGGLTILTQPRRIFRECRLITLCGMTPAGEDGRPSLRFIESVVRQAANQCPETTVLAVKTTLPPGGIRALQRVAEDAAANREDAVPVHVIALPELYDDGAMMKAMRREAPIVVGEDARYQPVEAALAVMDPDSSRRIYCTPEDAEAAAVSDAARAAFAQVLANYWQDIAADCGASGQKVFEILAKGEKLHRGAGAPLSAGVGGRRLSQELENLKAFEKKELSLIDGFQTANTAHFEKVKAWLMPAVQKITSSGGKVAVLGLSNVPGTDDLRETPAVALLKAMAESFEDQTFEGEKPFALYLPWGMDQAKWRLFRTRAAFTFCASCAEATKNAEMVVILGAWPGMGRMLTPALAKRMAGRQIVDVTGSLDRKKIAALGLKPVGLFEKLEDLN</sequence>
<evidence type="ECO:0000313" key="3">
    <source>
        <dbReference type="EMBL" id="MSS19710.1"/>
    </source>
</evidence>
<dbReference type="GO" id="GO:0016628">
    <property type="term" value="F:oxidoreductase activity, acting on the CH-CH group of donors, NAD or NADP as acceptor"/>
    <property type="evidence" value="ECO:0007669"/>
    <property type="project" value="InterPro"/>
</dbReference>
<feature type="domain" description="UDP-glucose/GDP-mannose dehydrogenase C-terminal" evidence="2">
    <location>
        <begin position="335"/>
        <end position="448"/>
    </location>
</feature>
<dbReference type="PANTHER" id="PTHR43750">
    <property type="entry name" value="UDP-GLUCOSE 6-DEHYDROGENASE TUAD"/>
    <property type="match status" value="1"/>
</dbReference>
<dbReference type="GO" id="GO:0000271">
    <property type="term" value="P:polysaccharide biosynthetic process"/>
    <property type="evidence" value="ECO:0007669"/>
    <property type="project" value="InterPro"/>
</dbReference>
<gene>
    <name evidence="3" type="ORF">FYJ52_04740</name>
</gene>
<dbReference type="SMART" id="SM00984">
    <property type="entry name" value="UDPG_MGDP_dh_C"/>
    <property type="match status" value="1"/>
</dbReference>
<protein>
    <recommendedName>
        <fullName evidence="2">UDP-glucose/GDP-mannose dehydrogenase C-terminal domain-containing protein</fullName>
    </recommendedName>
</protein>
<dbReference type="InterPro" id="IPR014027">
    <property type="entry name" value="UDP-Glc/GDP-Man_DH_C"/>
</dbReference>
<dbReference type="InterPro" id="IPR036220">
    <property type="entry name" value="UDP-Glc/GDP-Man_DH_C_sf"/>
</dbReference>
<proteinExistence type="inferred from homology"/>
<dbReference type="GO" id="GO:0051287">
    <property type="term" value="F:NAD binding"/>
    <property type="evidence" value="ECO:0007669"/>
    <property type="project" value="InterPro"/>
</dbReference>
<dbReference type="SUPFAM" id="SSF51735">
    <property type="entry name" value="NAD(P)-binding Rossmann-fold domains"/>
    <property type="match status" value="1"/>
</dbReference>